<dbReference type="EMBL" id="CP014342">
    <property type="protein sequence ID" value="AMX84311.1"/>
    <property type="molecule type" value="Genomic_DNA"/>
</dbReference>
<protein>
    <submittedName>
        <fullName evidence="2">Transposase</fullName>
    </submittedName>
</protein>
<reference evidence="2 3" key="1">
    <citation type="submission" date="2016-02" db="EMBL/GenBank/DDBJ databases">
        <title>Complete genome sequence of Geobacillus subterraneus KCTC 3922T.</title>
        <authorList>
            <person name="Lee D.-W."/>
            <person name="Lee Y.-J."/>
            <person name="Lee S.-J."/>
            <person name="Park G.-S."/>
            <person name="Lee S.-J."/>
            <person name="Shin J.-H."/>
        </authorList>
    </citation>
    <scope>NUCLEOTIDE SEQUENCE [LARGE SCALE GENOMIC DNA]</scope>
    <source>
        <strain evidence="2 3">KCTC 3922</strain>
    </source>
</reference>
<dbReference type="Pfam" id="PF12323">
    <property type="entry name" value="HTH_OrfB_IS605"/>
    <property type="match status" value="1"/>
</dbReference>
<evidence type="ECO:0000313" key="2">
    <source>
        <dbReference type="EMBL" id="AMX84311.1"/>
    </source>
</evidence>
<accession>A0ABM6AD96</accession>
<name>A0ABM6AD96_9BACL</name>
<evidence type="ECO:0000313" key="3">
    <source>
        <dbReference type="Proteomes" id="UP000076226"/>
    </source>
</evidence>
<keyword evidence="3" id="KW-1185">Reference proteome</keyword>
<dbReference type="InterPro" id="IPR021027">
    <property type="entry name" value="Transposase_put_HTH"/>
</dbReference>
<dbReference type="GeneID" id="93329311"/>
<gene>
    <name evidence="2" type="ORF">GS3922_11920</name>
</gene>
<feature type="domain" description="Transposase putative helix-turn-helix" evidence="1">
    <location>
        <begin position="1"/>
        <end position="29"/>
    </location>
</feature>
<organism evidence="2 3">
    <name type="scientific">Geobacillus subterraneus</name>
    <dbReference type="NCBI Taxonomy" id="129338"/>
    <lineage>
        <taxon>Bacteria</taxon>
        <taxon>Bacillati</taxon>
        <taxon>Bacillota</taxon>
        <taxon>Bacilli</taxon>
        <taxon>Bacillales</taxon>
        <taxon>Anoxybacillaceae</taxon>
        <taxon>Geobacillus</taxon>
    </lineage>
</organism>
<dbReference type="Proteomes" id="UP000076226">
    <property type="component" value="Chromosome"/>
</dbReference>
<dbReference type="RefSeq" id="WP_015374211.1">
    <property type="nucleotide sequence ID" value="NZ_CP014342.1"/>
</dbReference>
<sequence length="29" mass="3524">MHRAYRFRLDPTRKQAELINQTIGCCRFV</sequence>
<proteinExistence type="predicted"/>
<evidence type="ECO:0000259" key="1">
    <source>
        <dbReference type="Pfam" id="PF12323"/>
    </source>
</evidence>